<dbReference type="GO" id="GO:0032259">
    <property type="term" value="P:methylation"/>
    <property type="evidence" value="ECO:0007669"/>
    <property type="project" value="UniProtKB-KW"/>
</dbReference>
<feature type="domain" description="Methyltransferase type 11" evidence="1">
    <location>
        <begin position="101"/>
        <end position="141"/>
    </location>
</feature>
<keyword evidence="3" id="KW-1185">Reference proteome</keyword>
<dbReference type="Pfam" id="PF08241">
    <property type="entry name" value="Methyltransf_11"/>
    <property type="match status" value="1"/>
</dbReference>
<proteinExistence type="predicted"/>
<evidence type="ECO:0000313" key="3">
    <source>
        <dbReference type="Proteomes" id="UP001549119"/>
    </source>
</evidence>
<dbReference type="InterPro" id="IPR029063">
    <property type="entry name" value="SAM-dependent_MTases_sf"/>
</dbReference>
<name>A0ABV2NU64_9HYPH</name>
<organism evidence="2 3">
    <name type="scientific">Methylobacterium radiotolerans</name>
    <dbReference type="NCBI Taxonomy" id="31998"/>
    <lineage>
        <taxon>Bacteria</taxon>
        <taxon>Pseudomonadati</taxon>
        <taxon>Pseudomonadota</taxon>
        <taxon>Alphaproteobacteria</taxon>
        <taxon>Hyphomicrobiales</taxon>
        <taxon>Methylobacteriaceae</taxon>
        <taxon>Methylobacterium</taxon>
    </lineage>
</organism>
<dbReference type="RefSeq" id="WP_209651180.1">
    <property type="nucleotide sequence ID" value="NZ_JBEPNV010000005.1"/>
</dbReference>
<dbReference type="EMBL" id="JBEPNW010000008">
    <property type="protein sequence ID" value="MET3870068.1"/>
    <property type="molecule type" value="Genomic_DNA"/>
</dbReference>
<dbReference type="Gene3D" id="3.40.50.150">
    <property type="entry name" value="Vaccinia Virus protein VP39"/>
    <property type="match status" value="1"/>
</dbReference>
<dbReference type="GO" id="GO:0008168">
    <property type="term" value="F:methyltransferase activity"/>
    <property type="evidence" value="ECO:0007669"/>
    <property type="project" value="UniProtKB-KW"/>
</dbReference>
<dbReference type="SUPFAM" id="SSF53335">
    <property type="entry name" value="S-adenosyl-L-methionine-dependent methyltransferases"/>
    <property type="match status" value="1"/>
</dbReference>
<evidence type="ECO:0000259" key="1">
    <source>
        <dbReference type="Pfam" id="PF08241"/>
    </source>
</evidence>
<accession>A0ABV2NU64</accession>
<keyword evidence="2" id="KW-0808">Transferase</keyword>
<dbReference type="InterPro" id="IPR013216">
    <property type="entry name" value="Methyltransf_11"/>
</dbReference>
<comment type="caution">
    <text evidence="2">The sequence shown here is derived from an EMBL/GenBank/DDBJ whole genome shotgun (WGS) entry which is preliminary data.</text>
</comment>
<sequence length="297" mass="33914">MDGHEKYERFRRIFQAPLDEHPSGAFPIIAGDRHFDLSQYQSESAGANVAQFDHMIQQHPDELFLDLGCGLREKTYDNCLYLEVYPSNSADLIVDPTGFYPIKDQSLYGIGCFAVLEHVPEPWQVIQEMHRMLKPGGWVMIDWPFLQPVHGYPSHFFNATREGLTSIFQDKGFEVVDAFTGDHQTAAFTVRWILQMLLYRLPETERKRVAKMKIHEIVSLDPQGPEWTHIVKALPPAAQSELACGNFLIGRKPGEIAEAMHRDDPPILPDVPLPESEQAWSGRRQGLLQRINRVLGR</sequence>
<dbReference type="Proteomes" id="UP001549119">
    <property type="component" value="Unassembled WGS sequence"/>
</dbReference>
<evidence type="ECO:0000313" key="2">
    <source>
        <dbReference type="EMBL" id="MET3870068.1"/>
    </source>
</evidence>
<protein>
    <submittedName>
        <fullName evidence="2">SAM-dependent methyltransferase</fullName>
    </submittedName>
</protein>
<reference evidence="2 3" key="1">
    <citation type="submission" date="2024-06" db="EMBL/GenBank/DDBJ databases">
        <title>Genomics of switchgrass bacterial isolates.</title>
        <authorList>
            <person name="Shade A."/>
        </authorList>
    </citation>
    <scope>NUCLEOTIDE SEQUENCE [LARGE SCALE GENOMIC DNA]</scope>
    <source>
        <strain evidence="2 3">PvP084</strain>
    </source>
</reference>
<keyword evidence="2" id="KW-0489">Methyltransferase</keyword>
<gene>
    <name evidence="2" type="ORF">ABIC20_007453</name>
</gene>